<dbReference type="OrthoDB" id="9909019at2759"/>
<dbReference type="EMBL" id="JAACJM010000253">
    <property type="protein sequence ID" value="KAF5334724.1"/>
    <property type="molecule type" value="Genomic_DNA"/>
</dbReference>
<keyword evidence="1" id="KW-1133">Transmembrane helix</keyword>
<evidence type="ECO:0000256" key="1">
    <source>
        <dbReference type="SAM" id="Phobius"/>
    </source>
</evidence>
<sequence length="302" mass="34093">MIMPCIDEQFYETFTNKSLEKIETDDDMSRSTQTLTPTTSIPVIIRDDDDDDDDFPFFLIPPTAAAETKMFCQKQVIRCFKTLEKWGDRLTGAAGPFFVTFAIVLISMGALSFFDIVYPTLSYKLLTGPLCILIALNLFTHYYLVCTTPPGFVDAEPMQPATTFPQSWTWARPRKAKSRAANGYRPLETVDAEEGSLEEAGLDEWNITKADMTKCRKCTAMRPEGLPLALHSPLRPPRISLIFRGVGLRNEYIFVFTFGLLTDPLSFRPPTCPFICLSLRLPTLPNPYLPTYLCHSSRPNVT</sequence>
<gene>
    <name evidence="2" type="ORF">D9758_017349</name>
</gene>
<reference evidence="2 3" key="1">
    <citation type="journal article" date="2020" name="ISME J.">
        <title>Uncovering the hidden diversity of litter-decomposition mechanisms in mushroom-forming fungi.</title>
        <authorList>
            <person name="Floudas D."/>
            <person name="Bentzer J."/>
            <person name="Ahren D."/>
            <person name="Johansson T."/>
            <person name="Persson P."/>
            <person name="Tunlid A."/>
        </authorList>
    </citation>
    <scope>NUCLEOTIDE SEQUENCE [LARGE SCALE GENOMIC DNA]</scope>
    <source>
        <strain evidence="2 3">CBS 291.85</strain>
    </source>
</reference>
<organism evidence="2 3">
    <name type="scientific">Tetrapyrgos nigripes</name>
    <dbReference type="NCBI Taxonomy" id="182062"/>
    <lineage>
        <taxon>Eukaryota</taxon>
        <taxon>Fungi</taxon>
        <taxon>Dikarya</taxon>
        <taxon>Basidiomycota</taxon>
        <taxon>Agaricomycotina</taxon>
        <taxon>Agaricomycetes</taxon>
        <taxon>Agaricomycetidae</taxon>
        <taxon>Agaricales</taxon>
        <taxon>Marasmiineae</taxon>
        <taxon>Marasmiaceae</taxon>
        <taxon>Tetrapyrgos</taxon>
    </lineage>
</organism>
<proteinExistence type="predicted"/>
<accession>A0A8H5FFC3</accession>
<keyword evidence="1" id="KW-0472">Membrane</keyword>
<protein>
    <submittedName>
        <fullName evidence="2">Uncharacterized protein</fullName>
    </submittedName>
</protein>
<evidence type="ECO:0000313" key="2">
    <source>
        <dbReference type="EMBL" id="KAF5334724.1"/>
    </source>
</evidence>
<keyword evidence="1" id="KW-0812">Transmembrane</keyword>
<feature type="transmembrane region" description="Helical" evidence="1">
    <location>
        <begin position="125"/>
        <end position="144"/>
    </location>
</feature>
<dbReference type="Proteomes" id="UP000559256">
    <property type="component" value="Unassembled WGS sequence"/>
</dbReference>
<comment type="caution">
    <text evidence="2">The sequence shown here is derived from an EMBL/GenBank/DDBJ whole genome shotgun (WGS) entry which is preliminary data.</text>
</comment>
<feature type="transmembrane region" description="Helical" evidence="1">
    <location>
        <begin position="97"/>
        <end position="118"/>
    </location>
</feature>
<evidence type="ECO:0000313" key="3">
    <source>
        <dbReference type="Proteomes" id="UP000559256"/>
    </source>
</evidence>
<keyword evidence="3" id="KW-1185">Reference proteome</keyword>
<dbReference type="AlphaFoldDB" id="A0A8H5FFC3"/>
<name>A0A8H5FFC3_9AGAR</name>